<accession>C8V9D6</accession>
<dbReference type="RefSeq" id="XP_050467587.1">
    <property type="nucleotide sequence ID" value="XM_050611571.1"/>
</dbReference>
<dbReference type="Proteomes" id="UP000000560">
    <property type="component" value="Chromosome III"/>
</dbReference>
<keyword evidence="3" id="KW-1185">Reference proteome</keyword>
<proteinExistence type="predicted"/>
<evidence type="ECO:0000313" key="3">
    <source>
        <dbReference type="Proteomes" id="UP000000560"/>
    </source>
</evidence>
<evidence type="ECO:0000256" key="1">
    <source>
        <dbReference type="SAM" id="MobiDB-lite"/>
    </source>
</evidence>
<organism evidence="2 3">
    <name type="scientific">Emericella nidulans (strain FGSC A4 / ATCC 38163 / CBS 112.46 / NRRL 194 / M139)</name>
    <name type="common">Aspergillus nidulans</name>
    <dbReference type="NCBI Taxonomy" id="227321"/>
    <lineage>
        <taxon>Eukaryota</taxon>
        <taxon>Fungi</taxon>
        <taxon>Dikarya</taxon>
        <taxon>Ascomycota</taxon>
        <taxon>Pezizomycotina</taxon>
        <taxon>Eurotiomycetes</taxon>
        <taxon>Eurotiomycetidae</taxon>
        <taxon>Eurotiales</taxon>
        <taxon>Aspergillaceae</taxon>
        <taxon>Aspergillus</taxon>
        <taxon>Aspergillus subgen. Nidulantes</taxon>
    </lineage>
</organism>
<reference evidence="3" key="2">
    <citation type="journal article" date="2009" name="Fungal Genet. Biol.">
        <title>The 2008 update of the Aspergillus nidulans genome annotation: a community effort.</title>
        <authorList>
            <person name="Wortman J.R."/>
            <person name="Gilsenan J.M."/>
            <person name="Joardar V."/>
            <person name="Deegan J."/>
            <person name="Clutterbuck J."/>
            <person name="Andersen M.R."/>
            <person name="Archer D."/>
            <person name="Bencina M."/>
            <person name="Braus G."/>
            <person name="Coutinho P."/>
            <person name="von Dohren H."/>
            <person name="Doonan J."/>
            <person name="Driessen A.J."/>
            <person name="Durek P."/>
            <person name="Espeso E."/>
            <person name="Fekete E."/>
            <person name="Flipphi M."/>
            <person name="Estrada C.G."/>
            <person name="Geysens S."/>
            <person name="Goldman G."/>
            <person name="de Groot P.W."/>
            <person name="Hansen K."/>
            <person name="Harris S.D."/>
            <person name="Heinekamp T."/>
            <person name="Helmstaedt K."/>
            <person name="Henrissat B."/>
            <person name="Hofmann G."/>
            <person name="Homan T."/>
            <person name="Horio T."/>
            <person name="Horiuchi H."/>
            <person name="James S."/>
            <person name="Jones M."/>
            <person name="Karaffa L."/>
            <person name="Karanyi Z."/>
            <person name="Kato M."/>
            <person name="Keller N."/>
            <person name="Kelly D.E."/>
            <person name="Kiel J.A."/>
            <person name="Kim J.M."/>
            <person name="van der Klei I.J."/>
            <person name="Klis F.M."/>
            <person name="Kovalchuk A."/>
            <person name="Krasevec N."/>
            <person name="Kubicek C.P."/>
            <person name="Liu B."/>
            <person name="Maccabe A."/>
            <person name="Meyer V."/>
            <person name="Mirabito P."/>
            <person name="Miskei M."/>
            <person name="Mos M."/>
            <person name="Mullins J."/>
            <person name="Nelson D.R."/>
            <person name="Nielsen J."/>
            <person name="Oakley B.R."/>
            <person name="Osmani S.A."/>
            <person name="Pakula T."/>
            <person name="Paszewski A."/>
            <person name="Paulsen I."/>
            <person name="Pilsyk S."/>
            <person name="Pocsi I."/>
            <person name="Punt P.J."/>
            <person name="Ram A.F."/>
            <person name="Ren Q."/>
            <person name="Robellet X."/>
            <person name="Robson G."/>
            <person name="Seiboth B."/>
            <person name="van Solingen P."/>
            <person name="Specht T."/>
            <person name="Sun J."/>
            <person name="Taheri-Talesh N."/>
            <person name="Takeshita N."/>
            <person name="Ussery D."/>
            <person name="vanKuyk P.A."/>
            <person name="Visser H."/>
            <person name="van de Vondervoort P.J."/>
            <person name="de Vries R.P."/>
            <person name="Walton J."/>
            <person name="Xiang X."/>
            <person name="Xiong Y."/>
            <person name="Zeng A.P."/>
            <person name="Brandt B.W."/>
            <person name="Cornell M.J."/>
            <person name="van den Hondel C.A."/>
            <person name="Visser J."/>
            <person name="Oliver S.G."/>
            <person name="Turner G."/>
        </authorList>
    </citation>
    <scope>GENOME REANNOTATION</scope>
    <source>
        <strain evidence="3">FGSC A4 / ATCC 38163 / CBS 112.46 / NRRL 194 / M139</strain>
    </source>
</reference>
<reference evidence="3" key="1">
    <citation type="journal article" date="2005" name="Nature">
        <title>Sequencing of Aspergillus nidulans and comparative analysis with A. fumigatus and A. oryzae.</title>
        <authorList>
            <person name="Galagan J.E."/>
            <person name="Calvo S.E."/>
            <person name="Cuomo C."/>
            <person name="Ma L.J."/>
            <person name="Wortman J.R."/>
            <person name="Batzoglou S."/>
            <person name="Lee S.I."/>
            <person name="Basturkmen M."/>
            <person name="Spevak C.C."/>
            <person name="Clutterbuck J."/>
            <person name="Kapitonov V."/>
            <person name="Jurka J."/>
            <person name="Scazzocchio C."/>
            <person name="Farman M."/>
            <person name="Butler J."/>
            <person name="Purcell S."/>
            <person name="Harris S."/>
            <person name="Braus G.H."/>
            <person name="Draht O."/>
            <person name="Busch S."/>
            <person name="D'Enfert C."/>
            <person name="Bouchier C."/>
            <person name="Goldman G.H."/>
            <person name="Bell-Pedersen D."/>
            <person name="Griffiths-Jones S."/>
            <person name="Doonan J.H."/>
            <person name="Yu J."/>
            <person name="Vienken K."/>
            <person name="Pain A."/>
            <person name="Freitag M."/>
            <person name="Selker E.U."/>
            <person name="Archer D.B."/>
            <person name="Penalva M.A."/>
            <person name="Oakley B.R."/>
            <person name="Momany M."/>
            <person name="Tanaka T."/>
            <person name="Kumagai T."/>
            <person name="Asai K."/>
            <person name="Machida M."/>
            <person name="Nierman W.C."/>
            <person name="Denning D.W."/>
            <person name="Caddick M."/>
            <person name="Hynes M."/>
            <person name="Paoletti M."/>
            <person name="Fischer R."/>
            <person name="Miller B."/>
            <person name="Dyer P."/>
            <person name="Sachs M.S."/>
            <person name="Osmani S.A."/>
            <person name="Birren B.W."/>
        </authorList>
    </citation>
    <scope>NUCLEOTIDE SEQUENCE [LARGE SCALE GENOMIC DNA]</scope>
    <source>
        <strain evidence="3">FGSC A4 / ATCC 38163 / CBS 112.46 / NRRL 194 / M139</strain>
    </source>
</reference>
<dbReference type="AlphaFoldDB" id="C8V9D6"/>
<dbReference type="KEGG" id="ani:ANIA_11452"/>
<dbReference type="GeneID" id="74897033"/>
<dbReference type="InParanoid" id="C8V9D6"/>
<dbReference type="HOGENOM" id="CLU_2512617_0_0_1"/>
<evidence type="ECO:0000313" key="2">
    <source>
        <dbReference type="EMBL" id="CBF76455.1"/>
    </source>
</evidence>
<name>C8V9D6_EMENI</name>
<protein>
    <submittedName>
        <fullName evidence="2">Uncharacterized protein</fullName>
    </submittedName>
</protein>
<gene>
    <name evidence="2" type="ORF">ANIA_11452</name>
</gene>
<sequence length="85" mass="9022">MASTFSEIPKSSGGAADITIAGEIGTAPYKPDLKQGSVRRRPYNQPETDGFKLAESQPPGSTLVMPEINEPTSIQKRLGTGSPDF</sequence>
<feature type="region of interest" description="Disordered" evidence="1">
    <location>
        <begin position="1"/>
        <end position="85"/>
    </location>
</feature>
<dbReference type="EMBL" id="BN001303">
    <property type="protein sequence ID" value="CBF76455.1"/>
    <property type="molecule type" value="Genomic_DNA"/>
</dbReference>